<keyword evidence="2" id="KW-1185">Reference proteome</keyword>
<dbReference type="RefSeq" id="WP_123929101.1">
    <property type="nucleotide sequence ID" value="NZ_JBPSDP010000006.1"/>
</dbReference>
<name>A0A3N4GGW4_9ACTN</name>
<accession>A0A3N4GGW4</accession>
<proteinExistence type="predicted"/>
<dbReference type="Proteomes" id="UP000267536">
    <property type="component" value="Unassembled WGS sequence"/>
</dbReference>
<dbReference type="EMBL" id="RKMH01000007">
    <property type="protein sequence ID" value="RPA61038.1"/>
    <property type="molecule type" value="Genomic_DNA"/>
</dbReference>
<dbReference type="AlphaFoldDB" id="A0A3N4GGW4"/>
<reference evidence="1 2" key="1">
    <citation type="submission" date="2018-11" db="EMBL/GenBank/DDBJ databases">
        <title>Draft genome sequence of Gordonia sp. RS15-1S isolated from rice stems.</title>
        <authorList>
            <person name="Muangham S."/>
        </authorList>
    </citation>
    <scope>NUCLEOTIDE SEQUENCE [LARGE SCALE GENOMIC DNA]</scope>
    <source>
        <strain evidence="1 2">RS15-1S</strain>
    </source>
</reference>
<evidence type="ECO:0000313" key="2">
    <source>
        <dbReference type="Proteomes" id="UP000267536"/>
    </source>
</evidence>
<evidence type="ECO:0000313" key="1">
    <source>
        <dbReference type="EMBL" id="RPA61038.1"/>
    </source>
</evidence>
<organism evidence="1 2">
    <name type="scientific">Gordonia oryzae</name>
    <dbReference type="NCBI Taxonomy" id="2487349"/>
    <lineage>
        <taxon>Bacteria</taxon>
        <taxon>Bacillati</taxon>
        <taxon>Actinomycetota</taxon>
        <taxon>Actinomycetes</taxon>
        <taxon>Mycobacteriales</taxon>
        <taxon>Gordoniaceae</taxon>
        <taxon>Gordonia</taxon>
    </lineage>
</organism>
<sequence length="260" mass="29512">MKAERFLAKAQRSYPDADVAVMGSRLAGTARELYRAAPEVFPRTWNDIGWYSLTRGRGELESLDLGDDEVAALVCRRMMREDPDGPEVDWQPYVRLDSQGLPVFSLTGHVGTYATGSLTLNLQVDSMKYEVIQGDCLTSEQRRVIVRMLAEAWRYDWVLHELVDQSVVVPQVVLPAITDLEGRRRAAGVRWRTLLGWLTYLDESYYPVDPHTRDLPSYVSIDRFRSGVLIQIGERAEDITESMIAATRRAIGLEYIADLL</sequence>
<protein>
    <submittedName>
        <fullName evidence="1">Uncharacterized protein</fullName>
    </submittedName>
</protein>
<comment type="caution">
    <text evidence="1">The sequence shown here is derived from an EMBL/GenBank/DDBJ whole genome shotgun (WGS) entry which is preliminary data.</text>
</comment>
<gene>
    <name evidence="1" type="ORF">EF294_10305</name>
</gene>